<comment type="caution">
    <text evidence="1">The sequence shown here is derived from an EMBL/GenBank/DDBJ whole genome shotgun (WGS) entry which is preliminary data.</text>
</comment>
<organism evidence="1 2">
    <name type="scientific">Maribacter chungangensis</name>
    <dbReference type="NCBI Taxonomy" id="1069117"/>
    <lineage>
        <taxon>Bacteria</taxon>
        <taxon>Pseudomonadati</taxon>
        <taxon>Bacteroidota</taxon>
        <taxon>Flavobacteriia</taxon>
        <taxon>Flavobacteriales</taxon>
        <taxon>Flavobacteriaceae</taxon>
        <taxon>Maribacter</taxon>
    </lineage>
</organism>
<evidence type="ECO:0000313" key="2">
    <source>
        <dbReference type="Proteomes" id="UP001597012"/>
    </source>
</evidence>
<evidence type="ECO:0000313" key="1">
    <source>
        <dbReference type="EMBL" id="MFD0797957.1"/>
    </source>
</evidence>
<gene>
    <name evidence="1" type="ORF">ACFQZJ_10825</name>
</gene>
<protein>
    <submittedName>
        <fullName evidence="1">Uncharacterized protein</fullName>
    </submittedName>
</protein>
<reference evidence="2" key="1">
    <citation type="journal article" date="2019" name="Int. J. Syst. Evol. Microbiol.">
        <title>The Global Catalogue of Microorganisms (GCM) 10K type strain sequencing project: providing services to taxonomists for standard genome sequencing and annotation.</title>
        <authorList>
            <consortium name="The Broad Institute Genomics Platform"/>
            <consortium name="The Broad Institute Genome Sequencing Center for Infectious Disease"/>
            <person name="Wu L."/>
            <person name="Ma J."/>
        </authorList>
    </citation>
    <scope>NUCLEOTIDE SEQUENCE [LARGE SCALE GENOMIC DNA]</scope>
    <source>
        <strain evidence="2">CCUG 61948</strain>
    </source>
</reference>
<accession>A0ABW3B3S1</accession>
<dbReference type="RefSeq" id="WP_379934470.1">
    <property type="nucleotide sequence ID" value="NZ_JBHTHY010000007.1"/>
</dbReference>
<dbReference type="Proteomes" id="UP001597012">
    <property type="component" value="Unassembled WGS sequence"/>
</dbReference>
<keyword evidence="2" id="KW-1185">Reference proteome</keyword>
<proteinExistence type="predicted"/>
<dbReference type="EMBL" id="JBHTHY010000007">
    <property type="protein sequence ID" value="MFD0797957.1"/>
    <property type="molecule type" value="Genomic_DNA"/>
</dbReference>
<name>A0ABW3B3S1_9FLAO</name>
<sequence length="42" mass="4663">MANKIYPIALLLVVAMLFGSTKNYDMLTKNGQLFHGSGDFEN</sequence>